<comment type="caution">
    <text evidence="6">The sequence shown here is derived from an EMBL/GenBank/DDBJ whole genome shotgun (WGS) entry which is preliminary data.</text>
</comment>
<dbReference type="InterPro" id="IPR058163">
    <property type="entry name" value="LysR-type_TF_proteobact-type"/>
</dbReference>
<evidence type="ECO:0000256" key="2">
    <source>
        <dbReference type="ARBA" id="ARBA00023015"/>
    </source>
</evidence>
<evidence type="ECO:0000256" key="1">
    <source>
        <dbReference type="ARBA" id="ARBA00009437"/>
    </source>
</evidence>
<keyword evidence="4" id="KW-0804">Transcription</keyword>
<evidence type="ECO:0000259" key="5">
    <source>
        <dbReference type="PROSITE" id="PS50931"/>
    </source>
</evidence>
<gene>
    <name evidence="6" type="ORF">KY46_16100</name>
</gene>
<keyword evidence="3" id="KW-0238">DNA-binding</keyword>
<proteinExistence type="inferred from homology"/>
<dbReference type="RefSeq" id="WP_046221636.1">
    <property type="nucleotide sequence ID" value="NZ_JWYV01000015.1"/>
</dbReference>
<dbReference type="InterPro" id="IPR036388">
    <property type="entry name" value="WH-like_DNA-bd_sf"/>
</dbReference>
<dbReference type="GO" id="GO:0043565">
    <property type="term" value="F:sequence-specific DNA binding"/>
    <property type="evidence" value="ECO:0007669"/>
    <property type="project" value="TreeGrafter"/>
</dbReference>
<dbReference type="InterPro" id="IPR005119">
    <property type="entry name" value="LysR_subst-bd"/>
</dbReference>
<dbReference type="STRING" id="265726.KY46_16100"/>
<dbReference type="GO" id="GO:0003700">
    <property type="term" value="F:DNA-binding transcription factor activity"/>
    <property type="evidence" value="ECO:0007669"/>
    <property type="project" value="InterPro"/>
</dbReference>
<organism evidence="6 7">
    <name type="scientific">Photobacterium halotolerans</name>
    <dbReference type="NCBI Taxonomy" id="265726"/>
    <lineage>
        <taxon>Bacteria</taxon>
        <taxon>Pseudomonadati</taxon>
        <taxon>Pseudomonadota</taxon>
        <taxon>Gammaproteobacteria</taxon>
        <taxon>Vibrionales</taxon>
        <taxon>Vibrionaceae</taxon>
        <taxon>Photobacterium</taxon>
    </lineage>
</organism>
<dbReference type="CDD" id="cd08422">
    <property type="entry name" value="PBP2_CrgA_like"/>
    <property type="match status" value="1"/>
</dbReference>
<dbReference type="EMBL" id="JWYV01000015">
    <property type="protein sequence ID" value="KKC98849.1"/>
    <property type="molecule type" value="Genomic_DNA"/>
</dbReference>
<dbReference type="SUPFAM" id="SSF53850">
    <property type="entry name" value="Periplasmic binding protein-like II"/>
    <property type="match status" value="1"/>
</dbReference>
<dbReference type="Pfam" id="PF03466">
    <property type="entry name" value="LysR_substrate"/>
    <property type="match status" value="1"/>
</dbReference>
<keyword evidence="7" id="KW-1185">Reference proteome</keyword>
<reference evidence="6 7" key="1">
    <citation type="submission" date="2014-12" db="EMBL/GenBank/DDBJ databases">
        <title>Mercury Reductase activity and rhizosphere competence traits in the genome of root associated Photobacterium halotolerans MELD1.</title>
        <authorList>
            <person name="Mathew D.C."/>
            <person name="Huang C.-C."/>
        </authorList>
    </citation>
    <scope>NUCLEOTIDE SEQUENCE [LARGE SCALE GENOMIC DNA]</scope>
    <source>
        <strain evidence="6 7">MELD1</strain>
    </source>
</reference>
<protein>
    <recommendedName>
        <fullName evidence="5">HTH lysR-type domain-containing protein</fullName>
    </recommendedName>
</protein>
<name>A0A0F5VBI2_9GAMM</name>
<dbReference type="Pfam" id="PF00126">
    <property type="entry name" value="HTH_1"/>
    <property type="match status" value="1"/>
</dbReference>
<evidence type="ECO:0000313" key="6">
    <source>
        <dbReference type="EMBL" id="KKC98849.1"/>
    </source>
</evidence>
<dbReference type="GO" id="GO:0006351">
    <property type="term" value="P:DNA-templated transcription"/>
    <property type="evidence" value="ECO:0007669"/>
    <property type="project" value="TreeGrafter"/>
</dbReference>
<feature type="domain" description="HTH lysR-type" evidence="5">
    <location>
        <begin position="1"/>
        <end position="59"/>
    </location>
</feature>
<dbReference type="FunFam" id="1.10.10.10:FF:000001">
    <property type="entry name" value="LysR family transcriptional regulator"/>
    <property type="match status" value="1"/>
</dbReference>
<evidence type="ECO:0000256" key="4">
    <source>
        <dbReference type="ARBA" id="ARBA00023163"/>
    </source>
</evidence>
<dbReference type="InterPro" id="IPR000847">
    <property type="entry name" value="LysR_HTH_N"/>
</dbReference>
<sequence>MDKLKAMEVFVTTLQCGSISNAAKQLHLPVSSASRQLSWLEAQLGTELIKRSTRAINLTEVGRAYLTQCQQVLEQIRQAEELVSSYQQTPSGILTISCMSHYFDNQVLPHLSEFEALYPEIKLDIDVSDRLTDLSKAETDIAIRGGYLPDERIHARWLCDNTPHLCATPQYIERYGLPADHTELHAHHLAYYRSPKHILTWGIVREGQWLPLELKPYVVTNSGRYIRELMMAGKVMALLPDWSTQADRDEGKLIKVDLPAPICLSAERLGLYLLYYTPRYQVPKIRAAVDFFSQKLAVSR</sequence>
<comment type="similarity">
    <text evidence="1">Belongs to the LysR transcriptional regulatory family.</text>
</comment>
<evidence type="ECO:0000313" key="7">
    <source>
        <dbReference type="Proteomes" id="UP000033633"/>
    </source>
</evidence>
<dbReference type="PROSITE" id="PS50931">
    <property type="entry name" value="HTH_LYSR"/>
    <property type="match status" value="1"/>
</dbReference>
<dbReference type="Gene3D" id="3.40.190.290">
    <property type="match status" value="1"/>
</dbReference>
<dbReference type="PANTHER" id="PTHR30537:SF5">
    <property type="entry name" value="HTH-TYPE TRANSCRIPTIONAL ACTIVATOR TTDR-RELATED"/>
    <property type="match status" value="1"/>
</dbReference>
<keyword evidence="2" id="KW-0805">Transcription regulation</keyword>
<dbReference type="AlphaFoldDB" id="A0A0F5VBI2"/>
<accession>A0A0F5VBI2</accession>
<dbReference type="Proteomes" id="UP000033633">
    <property type="component" value="Unassembled WGS sequence"/>
</dbReference>
<dbReference type="Gene3D" id="1.10.10.10">
    <property type="entry name" value="Winged helix-like DNA-binding domain superfamily/Winged helix DNA-binding domain"/>
    <property type="match status" value="1"/>
</dbReference>
<dbReference type="PATRIC" id="fig|265726.11.peg.1477"/>
<dbReference type="SUPFAM" id="SSF46785">
    <property type="entry name" value="Winged helix' DNA-binding domain"/>
    <property type="match status" value="1"/>
</dbReference>
<evidence type="ECO:0000256" key="3">
    <source>
        <dbReference type="ARBA" id="ARBA00023125"/>
    </source>
</evidence>
<dbReference type="InterPro" id="IPR036390">
    <property type="entry name" value="WH_DNA-bd_sf"/>
</dbReference>
<dbReference type="PANTHER" id="PTHR30537">
    <property type="entry name" value="HTH-TYPE TRANSCRIPTIONAL REGULATOR"/>
    <property type="match status" value="1"/>
</dbReference>
<dbReference type="OrthoDB" id="9786526at2"/>